<evidence type="ECO:0000313" key="3">
    <source>
        <dbReference type="Proteomes" id="UP001159427"/>
    </source>
</evidence>
<feature type="domain" description="Nicastrin small lobe" evidence="1">
    <location>
        <begin position="3"/>
        <end position="69"/>
    </location>
</feature>
<organism evidence="2 3">
    <name type="scientific">Porites evermanni</name>
    <dbReference type="NCBI Taxonomy" id="104178"/>
    <lineage>
        <taxon>Eukaryota</taxon>
        <taxon>Metazoa</taxon>
        <taxon>Cnidaria</taxon>
        <taxon>Anthozoa</taxon>
        <taxon>Hexacorallia</taxon>
        <taxon>Scleractinia</taxon>
        <taxon>Fungiina</taxon>
        <taxon>Poritidae</taxon>
        <taxon>Porites</taxon>
    </lineage>
</organism>
<dbReference type="Pfam" id="PF18266">
    <property type="entry name" value="Ncstrn_small"/>
    <property type="match status" value="1"/>
</dbReference>
<protein>
    <recommendedName>
        <fullName evidence="1">Nicastrin small lobe domain-containing protein</fullName>
    </recommendedName>
</protein>
<evidence type="ECO:0000259" key="1">
    <source>
        <dbReference type="Pfam" id="PF18266"/>
    </source>
</evidence>
<gene>
    <name evidence="2" type="ORF">PEVE_00034179</name>
</gene>
<dbReference type="Proteomes" id="UP001159427">
    <property type="component" value="Unassembled WGS sequence"/>
</dbReference>
<dbReference type="InterPro" id="IPR041084">
    <property type="entry name" value="Ncstrn_small"/>
</dbReference>
<keyword evidence="3" id="KW-1185">Reference proteome</keyword>
<sequence>MYGHVGVLHYIENETDVDWIIENGIHAPYIPLFRSDLFDLRLLKRLKDKKKISGALAIAVPSGKYRYTPENGSHLL</sequence>
<reference evidence="2 3" key="1">
    <citation type="submission" date="2022-05" db="EMBL/GenBank/DDBJ databases">
        <authorList>
            <consortium name="Genoscope - CEA"/>
            <person name="William W."/>
        </authorList>
    </citation>
    <scope>NUCLEOTIDE SEQUENCE [LARGE SCALE GENOMIC DNA]</scope>
</reference>
<dbReference type="EMBL" id="CALNXI010005135">
    <property type="protein sequence ID" value="CAH3197013.1"/>
    <property type="molecule type" value="Genomic_DNA"/>
</dbReference>
<proteinExistence type="predicted"/>
<evidence type="ECO:0000313" key="2">
    <source>
        <dbReference type="EMBL" id="CAH3197013.1"/>
    </source>
</evidence>
<name>A0ABN8T158_9CNID</name>
<comment type="caution">
    <text evidence="2">The sequence shown here is derived from an EMBL/GenBank/DDBJ whole genome shotgun (WGS) entry which is preliminary data.</text>
</comment>
<accession>A0ABN8T158</accession>